<dbReference type="Gene3D" id="3.50.50.60">
    <property type="entry name" value="FAD/NAD(P)-binding domain"/>
    <property type="match status" value="1"/>
</dbReference>
<reference evidence="13 14" key="1">
    <citation type="journal article" date="2014" name="PLoS Genet.">
        <title>Hidden diversity in honey bee gut symbionts detected by single-cell genomics.</title>
        <authorList>
            <person name="Engel P."/>
            <person name="Stepanauskas R."/>
            <person name="Moran N."/>
        </authorList>
    </citation>
    <scope>NUCLEOTIDE SEQUENCE [LARGE SCALE GENOMIC DNA]</scope>
    <source>
        <strain evidence="13 14">SCGC AB-598-J21</strain>
    </source>
</reference>
<evidence type="ECO:0000256" key="6">
    <source>
        <dbReference type="ARBA" id="ARBA00022642"/>
    </source>
</evidence>
<dbReference type="SUPFAM" id="SSF56425">
    <property type="entry name" value="Succinate dehydrogenase/fumarate reductase flavoprotein, catalytic domain"/>
    <property type="match status" value="1"/>
</dbReference>
<comment type="caution">
    <text evidence="13">The sequence shown here is derived from an EMBL/GenBank/DDBJ whole genome shotgun (WGS) entry which is preliminary data.</text>
</comment>
<evidence type="ECO:0000256" key="4">
    <source>
        <dbReference type="ARBA" id="ARBA00012173"/>
    </source>
</evidence>
<dbReference type="GO" id="GO:0008734">
    <property type="term" value="F:L-aspartate oxidase activity"/>
    <property type="evidence" value="ECO:0007669"/>
    <property type="project" value="UniProtKB-UniRule"/>
</dbReference>
<sequence>MTNITPCSVNTTDVLIVGAGLAGLTVALSLPENFHITLLAKEDLSTCASNLAQGGVAAVIDQADSVAEHIKDTLIAGAGCCNEKQTAEILVEGNSAIEWLCAHGVEFTRENGRLHLTREGGHGRRRIVHAADHTGRSITHTLQQQLSARPNIHILPHSCVIDLVHENSVCTGAVVQMAQTDEAVTIQAKHTVLATGGLGQLFTLTTNPVTANGQGVALAAVAGCRTQNLAFVQFHPTALALPENPCFLISEAVRGEGGILRNQQGRRFMPEYDNRAELAPRDIVARAIASEIAKTGHHCVYLDITHLPESFIRTHFPQIHQHCLQQGLDITRELIPVAPAAHYACGGIVTDTDGRTDMAQLYAIGETACTGLHGANRLASNSLLECVVTGRNAAASIIASKEHPQTWPINQQKNSSELTWQEIIFPEHPHPIQDIPSFSIQALQHSISRYFGICRRTDEMLTLLKILQYWYRQTINQQYKLSLVTALLMVQDGLNQQMNRGTHFNLDLQVNL</sequence>
<dbReference type="InterPro" id="IPR027477">
    <property type="entry name" value="Succ_DH/fumarate_Rdtase_cat_sf"/>
</dbReference>
<dbReference type="GO" id="GO:0034628">
    <property type="term" value="P:'de novo' NAD+ biosynthetic process from L-aspartate"/>
    <property type="evidence" value="ECO:0007669"/>
    <property type="project" value="TreeGrafter"/>
</dbReference>
<comment type="catalytic activity">
    <reaction evidence="9">
        <text>L-aspartate + O2 = iminosuccinate + H2O2</text>
        <dbReference type="Rhea" id="RHEA:25876"/>
        <dbReference type="ChEBI" id="CHEBI:15379"/>
        <dbReference type="ChEBI" id="CHEBI:16240"/>
        <dbReference type="ChEBI" id="CHEBI:29991"/>
        <dbReference type="ChEBI" id="CHEBI:77875"/>
        <dbReference type="EC" id="1.4.3.16"/>
    </reaction>
    <physiologicalReaction direction="left-to-right" evidence="9">
        <dbReference type="Rhea" id="RHEA:25877"/>
    </physiologicalReaction>
</comment>
<keyword evidence="5 11" id="KW-0285">Flavoprotein</keyword>
<dbReference type="InterPro" id="IPR003953">
    <property type="entry name" value="FAD-dep_OxRdtase_2_FAD-bd"/>
</dbReference>
<comment type="pathway">
    <text evidence="2 11">Cofactor biosynthesis; NAD(+) biosynthesis; iminoaspartate from L-aspartate (oxidase route): step 1/1.</text>
</comment>
<gene>
    <name evidence="13" type="ORF">SASC598J21_009490</name>
</gene>
<proteinExistence type="inferred from homology"/>
<comment type="subcellular location">
    <subcellularLocation>
        <location evidence="11">Cytoplasm</location>
    </subcellularLocation>
</comment>
<dbReference type="InterPro" id="IPR036188">
    <property type="entry name" value="FAD/NAD-bd_sf"/>
</dbReference>
<evidence type="ECO:0000256" key="11">
    <source>
        <dbReference type="RuleBase" id="RU362049"/>
    </source>
</evidence>
<evidence type="ECO:0000256" key="1">
    <source>
        <dbReference type="ARBA" id="ARBA00001974"/>
    </source>
</evidence>
<dbReference type="PANTHER" id="PTHR42716:SF2">
    <property type="entry name" value="L-ASPARTATE OXIDASE, CHLOROPLASTIC"/>
    <property type="match status" value="1"/>
</dbReference>
<protein>
    <recommendedName>
        <fullName evidence="4 10">L-aspartate oxidase</fullName>
        <ecNumber evidence="4 10">1.4.3.16</ecNumber>
    </recommendedName>
</protein>
<dbReference type="PANTHER" id="PTHR42716">
    <property type="entry name" value="L-ASPARTATE OXIDASE"/>
    <property type="match status" value="1"/>
</dbReference>
<dbReference type="EMBL" id="AVQL01000428">
    <property type="protein sequence ID" value="KEQ01297.1"/>
    <property type="molecule type" value="Genomic_DNA"/>
</dbReference>
<evidence type="ECO:0000256" key="7">
    <source>
        <dbReference type="ARBA" id="ARBA00022827"/>
    </source>
</evidence>
<accession>A0A074VBP8</accession>
<evidence type="ECO:0000256" key="2">
    <source>
        <dbReference type="ARBA" id="ARBA00004950"/>
    </source>
</evidence>
<dbReference type="FunFam" id="3.90.700.10:FF:000002">
    <property type="entry name" value="L-aspartate oxidase"/>
    <property type="match status" value="1"/>
</dbReference>
<comment type="similarity">
    <text evidence="3 11">Belongs to the FAD-dependent oxidoreductase 2 family. NadB subfamily.</text>
</comment>
<evidence type="ECO:0000313" key="13">
    <source>
        <dbReference type="EMBL" id="KEQ01297.1"/>
    </source>
</evidence>
<dbReference type="NCBIfam" id="TIGR00551">
    <property type="entry name" value="nadB"/>
    <property type="match status" value="1"/>
</dbReference>
<evidence type="ECO:0000256" key="9">
    <source>
        <dbReference type="ARBA" id="ARBA00048305"/>
    </source>
</evidence>
<evidence type="ECO:0000256" key="10">
    <source>
        <dbReference type="NCBIfam" id="TIGR00551"/>
    </source>
</evidence>
<dbReference type="UniPathway" id="UPA00253">
    <property type="reaction ID" value="UER00326"/>
</dbReference>
<dbReference type="SUPFAM" id="SSF51905">
    <property type="entry name" value="FAD/NAD(P)-binding domain"/>
    <property type="match status" value="1"/>
</dbReference>
<dbReference type="InterPro" id="IPR037099">
    <property type="entry name" value="Fum_R/Succ_DH_flav-like_C_sf"/>
</dbReference>
<evidence type="ECO:0000313" key="14">
    <source>
        <dbReference type="Proteomes" id="UP000027644"/>
    </source>
</evidence>
<feature type="domain" description="FAD-dependent oxidoreductase 2 FAD-binding" evidence="12">
    <location>
        <begin position="13"/>
        <end position="383"/>
    </location>
</feature>
<dbReference type="Gene3D" id="3.90.700.10">
    <property type="entry name" value="Succinate dehydrogenase/fumarate reductase flavoprotein, catalytic domain"/>
    <property type="match status" value="1"/>
</dbReference>
<dbReference type="AlphaFoldDB" id="A0A074VBP8"/>
<dbReference type="InterPro" id="IPR005288">
    <property type="entry name" value="NadB"/>
</dbReference>
<comment type="function">
    <text evidence="11">Catalyzes the oxidation of L-aspartate to iminoaspartate.</text>
</comment>
<evidence type="ECO:0000256" key="5">
    <source>
        <dbReference type="ARBA" id="ARBA00022630"/>
    </source>
</evidence>
<organism evidence="13 14">
    <name type="scientific">Snodgrassella alvi SCGC AB-598-J21</name>
    <dbReference type="NCBI Taxonomy" id="1385367"/>
    <lineage>
        <taxon>Bacteria</taxon>
        <taxon>Pseudomonadati</taxon>
        <taxon>Pseudomonadota</taxon>
        <taxon>Betaproteobacteria</taxon>
        <taxon>Neisseriales</taxon>
        <taxon>Neisseriaceae</taxon>
        <taxon>Snodgrassella</taxon>
    </lineage>
</organism>
<dbReference type="Pfam" id="PF00890">
    <property type="entry name" value="FAD_binding_2"/>
    <property type="match status" value="1"/>
</dbReference>
<comment type="cofactor">
    <cofactor evidence="1 11">
        <name>FAD</name>
        <dbReference type="ChEBI" id="CHEBI:57692"/>
    </cofactor>
</comment>
<keyword evidence="8 11" id="KW-0560">Oxidoreductase</keyword>
<dbReference type="EC" id="1.4.3.16" evidence="4 10"/>
<evidence type="ECO:0000256" key="3">
    <source>
        <dbReference type="ARBA" id="ARBA00008562"/>
    </source>
</evidence>
<evidence type="ECO:0000259" key="12">
    <source>
        <dbReference type="Pfam" id="PF00890"/>
    </source>
</evidence>
<dbReference type="SUPFAM" id="SSF46977">
    <property type="entry name" value="Succinate dehydrogenase/fumarate reductase flavoprotein C-terminal domain"/>
    <property type="match status" value="1"/>
</dbReference>
<keyword evidence="7 11" id="KW-0274">FAD</keyword>
<dbReference type="PRINTS" id="PR00368">
    <property type="entry name" value="FADPNR"/>
</dbReference>
<dbReference type="Proteomes" id="UP000027644">
    <property type="component" value="Unassembled WGS sequence"/>
</dbReference>
<evidence type="ECO:0000256" key="8">
    <source>
        <dbReference type="ARBA" id="ARBA00023002"/>
    </source>
</evidence>
<name>A0A074VBP8_9NEIS</name>
<keyword evidence="6 11" id="KW-0662">Pyridine nucleotide biosynthesis</keyword>
<dbReference type="GO" id="GO:0005737">
    <property type="term" value="C:cytoplasm"/>
    <property type="evidence" value="ECO:0007669"/>
    <property type="project" value="UniProtKB-SubCell"/>
</dbReference>